<organism evidence="2 3">
    <name type="scientific">Candidatus Kapaibacterium thiocyanatum</name>
    <dbReference type="NCBI Taxonomy" id="1895771"/>
    <lineage>
        <taxon>Bacteria</taxon>
        <taxon>Pseudomonadati</taxon>
        <taxon>Candidatus Kapaibacteriota</taxon>
        <taxon>Candidatus Kapaibacteriia</taxon>
        <taxon>Candidatus Kapaibacteriales</taxon>
        <taxon>Candidatus Kapaibacteriaceae</taxon>
        <taxon>Candidatus Kapaibacterium</taxon>
    </lineage>
</organism>
<comment type="caution">
    <text evidence="2">The sequence shown here is derived from an EMBL/GenBank/DDBJ whole genome shotgun (WGS) entry which is preliminary data.</text>
</comment>
<dbReference type="EMBL" id="MKVH01000003">
    <property type="protein sequence ID" value="OJX60955.1"/>
    <property type="molecule type" value="Genomic_DNA"/>
</dbReference>
<reference evidence="2 3" key="1">
    <citation type="submission" date="2016-09" db="EMBL/GenBank/DDBJ databases">
        <title>Genome-resolved meta-omics ties microbial dynamics to process performance in biotechnology for thiocyanate degradation.</title>
        <authorList>
            <person name="Kantor R.S."/>
            <person name="Huddy R.J."/>
            <person name="Iyer R."/>
            <person name="Thomas B.C."/>
            <person name="Brown C.T."/>
            <person name="Anantharaman K."/>
            <person name="Tringe S."/>
            <person name="Hettich R.L."/>
            <person name="Harrison S.T."/>
            <person name="Banfield J.F."/>
        </authorList>
    </citation>
    <scope>NUCLEOTIDE SEQUENCE [LARGE SCALE GENOMIC DNA]</scope>
    <source>
        <strain evidence="2">59-99</strain>
    </source>
</reference>
<dbReference type="AlphaFoldDB" id="A0A1M3L5Y1"/>
<evidence type="ECO:0000313" key="3">
    <source>
        <dbReference type="Proteomes" id="UP000184233"/>
    </source>
</evidence>
<keyword evidence="1" id="KW-0732">Signal</keyword>
<name>A0A1M3L5Y1_9BACT</name>
<protein>
    <submittedName>
        <fullName evidence="2">Uncharacterized protein</fullName>
    </submittedName>
</protein>
<accession>A0A1M3L5Y1</accession>
<feature type="chain" id="PRO_5013313461" evidence="1">
    <location>
        <begin position="20"/>
        <end position="264"/>
    </location>
</feature>
<dbReference type="PROSITE" id="PS51257">
    <property type="entry name" value="PROKAR_LIPOPROTEIN"/>
    <property type="match status" value="1"/>
</dbReference>
<gene>
    <name evidence="2" type="ORF">BGO89_05165</name>
</gene>
<feature type="signal peptide" evidence="1">
    <location>
        <begin position="1"/>
        <end position="19"/>
    </location>
</feature>
<sequence length="264" mass="28808">MIRASLVLVLGLVIGCAFADDVMAQDSVMALRADTIVNECRGKCSTSYGSIQKMTFTVSNRRFTNGALPYPSDPTDVCSVAVSFRTRTCIIGGVKYTDIVVLGLCSTCQLHPLEILEKAILRATVPDNPIGIIDLSAPKQFFTWILPPCWTTLQCTVTSPAGSWRCAGACECSDAMSGSNTMELYCRQCCIVRIIRYIDGSCNLVTTSEYQGTRGNDCHNNHYNSTMWPLLPITGTFTCNVTVPCQMLCPELTETQIRSIPTAP</sequence>
<proteinExistence type="predicted"/>
<evidence type="ECO:0000313" key="2">
    <source>
        <dbReference type="EMBL" id="OJX60955.1"/>
    </source>
</evidence>
<evidence type="ECO:0000256" key="1">
    <source>
        <dbReference type="SAM" id="SignalP"/>
    </source>
</evidence>
<dbReference type="Proteomes" id="UP000184233">
    <property type="component" value="Unassembled WGS sequence"/>
</dbReference>